<dbReference type="Gene3D" id="2.60.120.10">
    <property type="entry name" value="Jelly Rolls"/>
    <property type="match status" value="1"/>
</dbReference>
<dbReference type="CDD" id="cd05261">
    <property type="entry name" value="CAPF_like_SDR_e"/>
    <property type="match status" value="1"/>
</dbReference>
<name>A0A1V2UJP5_ENTMU</name>
<reference evidence="3 4" key="1">
    <citation type="submission" date="2016-12" db="EMBL/GenBank/DDBJ databases">
        <authorList>
            <person name="Song W.-J."/>
            <person name="Kurnit D.M."/>
        </authorList>
    </citation>
    <scope>NUCLEOTIDE SEQUENCE [LARGE SCALE GENOMIC DNA]</scope>
    <source>
        <strain evidence="3 4">CGB1038-1_S1</strain>
    </source>
</reference>
<dbReference type="InterPro" id="IPR014710">
    <property type="entry name" value="RmlC-like_jellyroll"/>
</dbReference>
<evidence type="ECO:0000313" key="3">
    <source>
        <dbReference type="EMBL" id="ONN43618.1"/>
    </source>
</evidence>
<accession>A0A1V2UJP5</accession>
<feature type="domain" description="Capsular polysaccharide assembling protein CapF C-terminal" evidence="2">
    <location>
        <begin position="256"/>
        <end position="365"/>
    </location>
</feature>
<dbReference type="RefSeq" id="WP_077151535.1">
    <property type="nucleotide sequence ID" value="NZ_CABMMO010000005.1"/>
</dbReference>
<dbReference type="Proteomes" id="UP000189299">
    <property type="component" value="Unassembled WGS sequence"/>
</dbReference>
<evidence type="ECO:0000313" key="4">
    <source>
        <dbReference type="Proteomes" id="UP000189299"/>
    </source>
</evidence>
<protein>
    <submittedName>
        <fullName evidence="3">Capsular biosynthesis protein</fullName>
    </submittedName>
</protein>
<dbReference type="InterPro" id="IPR011051">
    <property type="entry name" value="RmlC_Cupin_sf"/>
</dbReference>
<evidence type="ECO:0000259" key="2">
    <source>
        <dbReference type="Pfam" id="PF14667"/>
    </source>
</evidence>
<dbReference type="Pfam" id="PF01370">
    <property type="entry name" value="Epimerase"/>
    <property type="match status" value="1"/>
</dbReference>
<dbReference type="CDD" id="cd07007">
    <property type="entry name" value="cupin_CapF-like_C"/>
    <property type="match status" value="1"/>
</dbReference>
<dbReference type="InterPro" id="IPR001509">
    <property type="entry name" value="Epimerase_deHydtase"/>
</dbReference>
<comment type="caution">
    <text evidence="3">The sequence shown here is derived from an EMBL/GenBank/DDBJ whole genome shotgun (WGS) entry which is preliminary data.</text>
</comment>
<dbReference type="InterPro" id="IPR036291">
    <property type="entry name" value="NAD(P)-bd_dom_sf"/>
</dbReference>
<dbReference type="STRING" id="53346.A5802_001358"/>
<dbReference type="PANTHER" id="PTHR43245:SF55">
    <property type="entry name" value="NAD(P)-BINDING DOMAIN-CONTAINING PROTEIN"/>
    <property type="match status" value="1"/>
</dbReference>
<sequence length="369" mass="42455">MNILVTGANGFVGKNLIAELKNEGYENIFSFDIDTPKTLLDEYCKKADFVFHLAGVNRSKEEDEFMKGNFGFTSELLGKLKEYHNTCPVMISSSIQASLDNSYGKSKKAGEDLLKSYHEETGAPVYIYRFSNLYGKWSRPNYNTVVATFCYKIARDEEVTVNDPNAMIELCYIDDVVKELIFCLNDKPYMEKGYCSVREIDQITVGELKELIISFKESRVSLTSPDFSRRIEKNLYSTYLSFLPEDEFSYFLKMNVDDRGSFTEFLRTKDRGQVSINISKPGITKGNHWHHTKNEKFLVVNGKGVIRFRKIDSDEVIEYFVSSEKLEVVDIPVGYTHNIENLGKSDMVTVMWVNEPFDPEHPDTYYVEV</sequence>
<dbReference type="SUPFAM" id="SSF51182">
    <property type="entry name" value="RmlC-like cupins"/>
    <property type="match status" value="1"/>
</dbReference>
<evidence type="ECO:0000259" key="1">
    <source>
        <dbReference type="Pfam" id="PF01370"/>
    </source>
</evidence>
<proteinExistence type="predicted"/>
<dbReference type="EMBL" id="MSTR01000005">
    <property type="protein sequence ID" value="ONN43618.1"/>
    <property type="molecule type" value="Genomic_DNA"/>
</dbReference>
<dbReference type="Pfam" id="PF14667">
    <property type="entry name" value="Polysacc_synt_C"/>
    <property type="match status" value="1"/>
</dbReference>
<dbReference type="SUPFAM" id="SSF51735">
    <property type="entry name" value="NAD(P)-binding Rossmann-fold domains"/>
    <property type="match status" value="1"/>
</dbReference>
<dbReference type="PANTHER" id="PTHR43245">
    <property type="entry name" value="BIFUNCTIONAL POLYMYXIN RESISTANCE PROTEIN ARNA"/>
    <property type="match status" value="1"/>
</dbReference>
<dbReference type="AlphaFoldDB" id="A0A1V2UJP5"/>
<dbReference type="Gene3D" id="3.40.50.720">
    <property type="entry name" value="NAD(P)-binding Rossmann-like Domain"/>
    <property type="match status" value="1"/>
</dbReference>
<organism evidence="3 4">
    <name type="scientific">Enterococcus mundtii</name>
    <dbReference type="NCBI Taxonomy" id="53346"/>
    <lineage>
        <taxon>Bacteria</taxon>
        <taxon>Bacillati</taxon>
        <taxon>Bacillota</taxon>
        <taxon>Bacilli</taxon>
        <taxon>Lactobacillales</taxon>
        <taxon>Enterococcaceae</taxon>
        <taxon>Enterococcus</taxon>
    </lineage>
</organism>
<dbReference type="InterPro" id="IPR050177">
    <property type="entry name" value="Lipid_A_modif_metabolic_enz"/>
</dbReference>
<feature type="domain" description="NAD-dependent epimerase/dehydratase" evidence="1">
    <location>
        <begin position="3"/>
        <end position="186"/>
    </location>
</feature>
<dbReference type="OrthoDB" id="9801056at2"/>
<dbReference type="InterPro" id="IPR029303">
    <property type="entry name" value="CapF_C"/>
</dbReference>
<gene>
    <name evidence="3" type="ORF">BTN92_07075</name>
</gene>